<protein>
    <recommendedName>
        <fullName evidence="4">DUF2946 domain-containing protein</fullName>
    </recommendedName>
</protein>
<accession>A0ABY8NCV3</accession>
<sequence length="176" mass="18530">MNSPPVQATDLRRCLPPWLAVALLGIFLAVRGLVPAGFMPASIAAGSPYEFCHGDSRSALLLNLISAEKHADSGQLQHIFTPDHGHGHGHHQTAAPADPAATNHGHQHDSATAQAFSDNHCNFAASVAFVAGAEKLLWIPLPGSSVSVFRLQTSVITPQYYLLPPGRAPPIALSLA</sequence>
<dbReference type="RefSeq" id="WP_280318528.1">
    <property type="nucleotide sequence ID" value="NZ_CP118605.1"/>
</dbReference>
<dbReference type="EMBL" id="CP118605">
    <property type="protein sequence ID" value="WGL15587.1"/>
    <property type="molecule type" value="Genomic_DNA"/>
</dbReference>
<evidence type="ECO:0000313" key="3">
    <source>
        <dbReference type="Proteomes" id="UP001236500"/>
    </source>
</evidence>
<feature type="region of interest" description="Disordered" evidence="1">
    <location>
        <begin position="85"/>
        <end position="109"/>
    </location>
</feature>
<evidence type="ECO:0008006" key="4">
    <source>
        <dbReference type="Google" id="ProtNLM"/>
    </source>
</evidence>
<reference evidence="2 3" key="1">
    <citation type="submission" date="2023-02" db="EMBL/GenBank/DDBJ databases">
        <title>Description and genomic characterization of Microbulbifer bruguierae sp. nov., isolated from the sediment of mangrove plant Bruguiera sexangula.</title>
        <authorList>
            <person name="Long M."/>
        </authorList>
    </citation>
    <scope>NUCLEOTIDE SEQUENCE [LARGE SCALE GENOMIC DNA]</scope>
    <source>
        <strain evidence="2 3">H12</strain>
    </source>
</reference>
<evidence type="ECO:0000256" key="1">
    <source>
        <dbReference type="SAM" id="MobiDB-lite"/>
    </source>
</evidence>
<proteinExistence type="predicted"/>
<organism evidence="2 3">
    <name type="scientific">Microbulbifer bruguierae</name>
    <dbReference type="NCBI Taxonomy" id="3029061"/>
    <lineage>
        <taxon>Bacteria</taxon>
        <taxon>Pseudomonadati</taxon>
        <taxon>Pseudomonadota</taxon>
        <taxon>Gammaproteobacteria</taxon>
        <taxon>Cellvibrionales</taxon>
        <taxon>Microbulbiferaceae</taxon>
        <taxon>Microbulbifer</taxon>
    </lineage>
</organism>
<name>A0ABY8NCV3_9GAMM</name>
<evidence type="ECO:0000313" key="2">
    <source>
        <dbReference type="EMBL" id="WGL15587.1"/>
    </source>
</evidence>
<dbReference type="Proteomes" id="UP001236500">
    <property type="component" value="Chromosome"/>
</dbReference>
<gene>
    <name evidence="2" type="ORF">PVT68_12490</name>
</gene>
<keyword evidence="3" id="KW-1185">Reference proteome</keyword>